<evidence type="ECO:0000259" key="2">
    <source>
        <dbReference type="Pfam" id="PF20666"/>
    </source>
</evidence>
<dbReference type="GO" id="GO:0006888">
    <property type="term" value="P:endoplasmic reticulum to Golgi vesicle-mediated transport"/>
    <property type="evidence" value="ECO:0007669"/>
    <property type="project" value="TreeGrafter"/>
</dbReference>
<feature type="domain" description="Centromere/kinetochore protein zw10 C-terminal" evidence="2">
    <location>
        <begin position="521"/>
        <end position="650"/>
    </location>
</feature>
<evidence type="ECO:0000313" key="5">
    <source>
        <dbReference type="Proteomes" id="UP001153954"/>
    </source>
</evidence>
<dbReference type="Gene3D" id="1.10.357.150">
    <property type="match status" value="1"/>
</dbReference>
<dbReference type="Pfam" id="PF22766">
    <property type="entry name" value="ZW10_C2"/>
    <property type="match status" value="1"/>
</dbReference>
<dbReference type="AlphaFoldDB" id="A0AAU9USH7"/>
<comment type="caution">
    <text evidence="4">The sequence shown here is derived from an EMBL/GenBank/DDBJ whole genome shotgun (WGS) entry which is preliminary data.</text>
</comment>
<name>A0AAU9USH7_EUPED</name>
<dbReference type="PANTHER" id="PTHR12205">
    <property type="entry name" value="CENTROMERE/KINETOCHORE PROTEIN ZW10"/>
    <property type="match status" value="1"/>
</dbReference>
<dbReference type="Proteomes" id="UP001153954">
    <property type="component" value="Unassembled WGS sequence"/>
</dbReference>
<gene>
    <name evidence="4" type="ORF">EEDITHA_LOCUS16771</name>
</gene>
<keyword evidence="5" id="KW-1185">Reference proteome</keyword>
<dbReference type="PANTHER" id="PTHR12205:SF0">
    <property type="entry name" value="CENTROMERE_KINETOCHORE PROTEIN ZW10 HOMOLOG"/>
    <property type="match status" value="1"/>
</dbReference>
<dbReference type="InterPro" id="IPR048344">
    <property type="entry name" value="Zw10_middle"/>
</dbReference>
<dbReference type="InterPro" id="IPR055148">
    <property type="entry name" value="ZW10_C_2"/>
</dbReference>
<dbReference type="InterPro" id="IPR046362">
    <property type="entry name" value="Zw10/DSL1_C_sf"/>
</dbReference>
<protein>
    <recommendedName>
        <fullName evidence="6">Centromere/kinetochore protein zw10 homolog</fullName>
    </recommendedName>
</protein>
<sequence length="818" mass="93887">MTDNEDVSKEPAKEPIDDEALEKLAVEELLREAVQGAARAEIVGPSGITQHVAPNEILVINLQRMNASQSSLSKKTDQKESVNMAAEYDVESIIRKIIDTNESTWTPQEKMPLIIKEIEQLKVDVRTFINNCDYNIESVLAESDELRIESQALVEEMETCIKEIEQETMAEIYKSLESHDKIDKELQSVNFALNIVADVIKCGKYIKQFDDGKEAQSFAKAIEAINELLQFIETPVNGFQQLELYANTKNTAQLILDALLHDLDEEWSKMVSYNTEPQNRKTILTLNITLDDSENCKDALIALDNTKKLVEKISEFAEFFKEDVFASILKHDCSIYAATEETATITINYKSNFTPPYNVVIANMKLLFHFINNKFNMKYSGNKTIMKIFGQLINVEFCEMMVNDCLVNTIPNNINDLQCYDKVTSEIQDFQHFLTAIHIFPEEGLTLLKYMDNIDVLFAHRSSQYFLETARSIMLKDLSVTMSIGVEKIPDEPTTSENYSVDGYTEEALEIFGKTLPKSLFYFPRCMISKTARELLDLVYVIMEQAVQCSDVVCKKMYYTVRLIFELYDAVVPYSHENYLQTIPQYVALFHNNCMYLAHNLQTLGDKWLSLMDDRELDYSIGFLDLVQKLRELGYKHLTMHMQQQRKQILDNIRSSDLNCIVVKDVLGENAEAAVRQCLRQLQLLKNVWIGVFPPNVFTKLMATLVNMFVDELIHRVCTVEDISMEMATQLTEMYTLVVQKAPQLFQNSSDVEKYVKSWIKLQELIFVLGGSLKDIENHWNDGTGPLAVHFNVEELRSLIKALFQNTQFRANLLSKIK</sequence>
<organism evidence="4 5">
    <name type="scientific">Euphydryas editha</name>
    <name type="common">Edith's checkerspot</name>
    <dbReference type="NCBI Taxonomy" id="104508"/>
    <lineage>
        <taxon>Eukaryota</taxon>
        <taxon>Metazoa</taxon>
        <taxon>Ecdysozoa</taxon>
        <taxon>Arthropoda</taxon>
        <taxon>Hexapoda</taxon>
        <taxon>Insecta</taxon>
        <taxon>Pterygota</taxon>
        <taxon>Neoptera</taxon>
        <taxon>Endopterygota</taxon>
        <taxon>Lepidoptera</taxon>
        <taxon>Glossata</taxon>
        <taxon>Ditrysia</taxon>
        <taxon>Papilionoidea</taxon>
        <taxon>Nymphalidae</taxon>
        <taxon>Nymphalinae</taxon>
        <taxon>Euphydryas</taxon>
    </lineage>
</organism>
<accession>A0AAU9USH7</accession>
<dbReference type="Pfam" id="PF20666">
    <property type="entry name" value="ZW10_C"/>
    <property type="match status" value="1"/>
</dbReference>
<feature type="domain" description="Centromere/kinetochore protein zw10 middle" evidence="1">
    <location>
        <begin position="264"/>
        <end position="474"/>
    </location>
</feature>
<feature type="domain" description="ZW10 C-terminal helical" evidence="3">
    <location>
        <begin position="674"/>
        <end position="817"/>
    </location>
</feature>
<evidence type="ECO:0008006" key="6">
    <source>
        <dbReference type="Google" id="ProtNLM"/>
    </source>
</evidence>
<dbReference type="EMBL" id="CAKOGL010000025">
    <property type="protein sequence ID" value="CAH2102087.1"/>
    <property type="molecule type" value="Genomic_DNA"/>
</dbReference>
<reference evidence="4" key="1">
    <citation type="submission" date="2022-03" db="EMBL/GenBank/DDBJ databases">
        <authorList>
            <person name="Tunstrom K."/>
        </authorList>
    </citation>
    <scope>NUCLEOTIDE SEQUENCE</scope>
</reference>
<dbReference type="GO" id="GO:0007094">
    <property type="term" value="P:mitotic spindle assembly checkpoint signaling"/>
    <property type="evidence" value="ECO:0007669"/>
    <property type="project" value="TreeGrafter"/>
</dbReference>
<dbReference type="Pfam" id="PF20665">
    <property type="entry name" value="Zw10_middle"/>
    <property type="match status" value="1"/>
</dbReference>
<evidence type="ECO:0000259" key="1">
    <source>
        <dbReference type="Pfam" id="PF20665"/>
    </source>
</evidence>
<proteinExistence type="predicted"/>
<dbReference type="GO" id="GO:0005737">
    <property type="term" value="C:cytoplasm"/>
    <property type="evidence" value="ECO:0007669"/>
    <property type="project" value="GOC"/>
</dbReference>
<dbReference type="InterPro" id="IPR048343">
    <property type="entry name" value="ZW10_C"/>
</dbReference>
<dbReference type="GO" id="GO:1990423">
    <property type="term" value="C:RZZ complex"/>
    <property type="evidence" value="ECO:0007669"/>
    <property type="project" value="TreeGrafter"/>
</dbReference>
<evidence type="ECO:0000259" key="3">
    <source>
        <dbReference type="Pfam" id="PF22766"/>
    </source>
</evidence>
<evidence type="ECO:0000313" key="4">
    <source>
        <dbReference type="EMBL" id="CAH2102087.1"/>
    </source>
</evidence>